<dbReference type="AlphaFoldDB" id="A0AAV0FI58"/>
<sequence length="210" mass="22201">MMVGYGSGTAAGAGTIREHGEFGKKSYKIVHDVTSLADAIRTLGHNRGREIHRSRLISRRNHIHGGLDHRNKPRKVRIGVVREPENVPRVRPRDILHGRQPLLPPQPGPVPAGVFHSVPRHEGHGSSRAAGDTPELRLRELLLQKISGDDPPQNGGVSVRRSGAEAAGSGGQPPAEPVLRGVFGACEGGLAAASIGVFSGTASAEPLRGE</sequence>
<proteinExistence type="predicted"/>
<gene>
    <name evidence="2" type="ORF">CEPIT_LOCUS34392</name>
</gene>
<evidence type="ECO:0000313" key="3">
    <source>
        <dbReference type="Proteomes" id="UP001152523"/>
    </source>
</evidence>
<organism evidence="2 3">
    <name type="scientific">Cuscuta epithymum</name>
    <dbReference type="NCBI Taxonomy" id="186058"/>
    <lineage>
        <taxon>Eukaryota</taxon>
        <taxon>Viridiplantae</taxon>
        <taxon>Streptophyta</taxon>
        <taxon>Embryophyta</taxon>
        <taxon>Tracheophyta</taxon>
        <taxon>Spermatophyta</taxon>
        <taxon>Magnoliopsida</taxon>
        <taxon>eudicotyledons</taxon>
        <taxon>Gunneridae</taxon>
        <taxon>Pentapetalae</taxon>
        <taxon>asterids</taxon>
        <taxon>lamiids</taxon>
        <taxon>Solanales</taxon>
        <taxon>Convolvulaceae</taxon>
        <taxon>Cuscuteae</taxon>
        <taxon>Cuscuta</taxon>
        <taxon>Cuscuta subgen. Cuscuta</taxon>
    </lineage>
</organism>
<keyword evidence="3" id="KW-1185">Reference proteome</keyword>
<comment type="caution">
    <text evidence="2">The sequence shown here is derived from an EMBL/GenBank/DDBJ whole genome shotgun (WGS) entry which is preliminary data.</text>
</comment>
<name>A0AAV0FI58_9ASTE</name>
<accession>A0AAV0FI58</accession>
<dbReference type="Proteomes" id="UP001152523">
    <property type="component" value="Unassembled WGS sequence"/>
</dbReference>
<dbReference type="EMBL" id="CAMAPF010000987">
    <property type="protein sequence ID" value="CAH9135285.1"/>
    <property type="molecule type" value="Genomic_DNA"/>
</dbReference>
<reference evidence="2" key="1">
    <citation type="submission" date="2022-07" db="EMBL/GenBank/DDBJ databases">
        <authorList>
            <person name="Macas J."/>
            <person name="Novak P."/>
            <person name="Neumann P."/>
        </authorList>
    </citation>
    <scope>NUCLEOTIDE SEQUENCE</scope>
</reference>
<feature type="region of interest" description="Disordered" evidence="1">
    <location>
        <begin position="97"/>
        <end position="179"/>
    </location>
</feature>
<evidence type="ECO:0000313" key="2">
    <source>
        <dbReference type="EMBL" id="CAH9135285.1"/>
    </source>
</evidence>
<evidence type="ECO:0000256" key="1">
    <source>
        <dbReference type="SAM" id="MobiDB-lite"/>
    </source>
</evidence>
<protein>
    <submittedName>
        <fullName evidence="2">Uncharacterized protein</fullName>
    </submittedName>
</protein>